<dbReference type="Pfam" id="PF22725">
    <property type="entry name" value="GFO_IDH_MocA_C3"/>
    <property type="match status" value="1"/>
</dbReference>
<dbReference type="Pfam" id="PF01408">
    <property type="entry name" value="GFO_IDH_MocA"/>
    <property type="match status" value="1"/>
</dbReference>
<evidence type="ECO:0000313" key="6">
    <source>
        <dbReference type="Proteomes" id="UP001597326"/>
    </source>
</evidence>
<evidence type="ECO:0000256" key="2">
    <source>
        <dbReference type="SAM" id="MobiDB-lite"/>
    </source>
</evidence>
<protein>
    <submittedName>
        <fullName evidence="5">Gfo/Idh/MocA family protein</fullName>
    </submittedName>
</protein>
<dbReference type="InterPro" id="IPR036291">
    <property type="entry name" value="NAD(P)-bd_dom_sf"/>
</dbReference>
<keyword evidence="1" id="KW-0560">Oxidoreductase</keyword>
<dbReference type="Gene3D" id="3.40.50.720">
    <property type="entry name" value="NAD(P)-binding Rossmann-like Domain"/>
    <property type="match status" value="1"/>
</dbReference>
<dbReference type="SUPFAM" id="SSF55347">
    <property type="entry name" value="Glyceraldehyde-3-phosphate dehydrogenase-like, C-terminal domain"/>
    <property type="match status" value="1"/>
</dbReference>
<dbReference type="InterPro" id="IPR000683">
    <property type="entry name" value="Gfo/Idh/MocA-like_OxRdtase_N"/>
</dbReference>
<dbReference type="PANTHER" id="PTHR43818:SF11">
    <property type="entry name" value="BCDNA.GH03377"/>
    <property type="match status" value="1"/>
</dbReference>
<evidence type="ECO:0000259" key="4">
    <source>
        <dbReference type="Pfam" id="PF22725"/>
    </source>
</evidence>
<dbReference type="Gene3D" id="3.30.360.10">
    <property type="entry name" value="Dihydrodipicolinate Reductase, domain 2"/>
    <property type="match status" value="1"/>
</dbReference>
<gene>
    <name evidence="5" type="ORF">ACFSCS_07150</name>
</gene>
<sequence length="358" mass="38079">MSMGIGVIGAGDISSAYLEHLTRCPDVTVLMVGNRTLDKARGAAEKFGVPRWGSVEEVLAAEDVELVVNLTIPAVHAQVTRAALEAGKHVWSEKPLATSLEESAELVRLAADRGLRLGCAPDTMLGPVLQQGLRAFAEHGGSPLRGRADFGYRGPDAWHPNPAFLFADGAGPVLDVGPYYVTALVLALGSVTRVRALGQTPRSERVVAQGPKAGERFPVQVPTTVDALLEHEGGAQSTASFSFDQPFARTQVEFAGTEAAVMGIDPNQEGGSWQLARPDQEPEQHELDAGDFGRGTGVVDMVRSLRDGVPHRMSGELAHHVLEVMLAIESAARSGEAVEPASRAPRVELLPEGWDPTR</sequence>
<organism evidence="5 6">
    <name type="scientific">Luteococcus peritonei</name>
    <dbReference type="NCBI Taxonomy" id="88874"/>
    <lineage>
        <taxon>Bacteria</taxon>
        <taxon>Bacillati</taxon>
        <taxon>Actinomycetota</taxon>
        <taxon>Actinomycetes</taxon>
        <taxon>Propionibacteriales</taxon>
        <taxon>Propionibacteriaceae</taxon>
        <taxon>Luteococcus</taxon>
    </lineage>
</organism>
<feature type="domain" description="GFO/IDH/MocA-like oxidoreductase" evidence="4">
    <location>
        <begin position="141"/>
        <end position="260"/>
    </location>
</feature>
<evidence type="ECO:0000259" key="3">
    <source>
        <dbReference type="Pfam" id="PF01408"/>
    </source>
</evidence>
<dbReference type="EMBL" id="JBHUFZ010000016">
    <property type="protein sequence ID" value="MFD1889966.1"/>
    <property type="molecule type" value="Genomic_DNA"/>
</dbReference>
<reference evidence="6" key="1">
    <citation type="journal article" date="2019" name="Int. J. Syst. Evol. Microbiol.">
        <title>The Global Catalogue of Microorganisms (GCM) 10K type strain sequencing project: providing services to taxonomists for standard genome sequencing and annotation.</title>
        <authorList>
            <consortium name="The Broad Institute Genomics Platform"/>
            <consortium name="The Broad Institute Genome Sequencing Center for Infectious Disease"/>
            <person name="Wu L."/>
            <person name="Ma J."/>
        </authorList>
    </citation>
    <scope>NUCLEOTIDE SEQUENCE [LARGE SCALE GENOMIC DNA]</scope>
    <source>
        <strain evidence="6">CAIM 431</strain>
    </source>
</reference>
<keyword evidence="6" id="KW-1185">Reference proteome</keyword>
<feature type="region of interest" description="Disordered" evidence="2">
    <location>
        <begin position="334"/>
        <end position="358"/>
    </location>
</feature>
<evidence type="ECO:0000313" key="5">
    <source>
        <dbReference type="EMBL" id="MFD1889966.1"/>
    </source>
</evidence>
<proteinExistence type="predicted"/>
<dbReference type="PANTHER" id="PTHR43818">
    <property type="entry name" value="BCDNA.GH03377"/>
    <property type="match status" value="1"/>
</dbReference>
<evidence type="ECO:0000256" key="1">
    <source>
        <dbReference type="ARBA" id="ARBA00023002"/>
    </source>
</evidence>
<name>A0ABW4RUT7_9ACTN</name>
<feature type="domain" description="Gfo/Idh/MocA-like oxidoreductase N-terminal" evidence="3">
    <location>
        <begin position="4"/>
        <end position="117"/>
    </location>
</feature>
<dbReference type="RefSeq" id="WP_343872904.1">
    <property type="nucleotide sequence ID" value="NZ_BAAAIX010000013.1"/>
</dbReference>
<dbReference type="InterPro" id="IPR050463">
    <property type="entry name" value="Gfo/Idh/MocA_oxidrdct_glycsds"/>
</dbReference>
<dbReference type="Proteomes" id="UP001597326">
    <property type="component" value="Unassembled WGS sequence"/>
</dbReference>
<comment type="caution">
    <text evidence="5">The sequence shown here is derived from an EMBL/GenBank/DDBJ whole genome shotgun (WGS) entry which is preliminary data.</text>
</comment>
<accession>A0ABW4RUT7</accession>
<dbReference type="SUPFAM" id="SSF51735">
    <property type="entry name" value="NAD(P)-binding Rossmann-fold domains"/>
    <property type="match status" value="1"/>
</dbReference>
<dbReference type="InterPro" id="IPR055170">
    <property type="entry name" value="GFO_IDH_MocA-like_dom"/>
</dbReference>